<dbReference type="InterPro" id="IPR000399">
    <property type="entry name" value="TPP-bd_CS"/>
</dbReference>
<dbReference type="FunFam" id="3.40.50.1220:FF:000013">
    <property type="entry name" value="Pyruvate dehydrogenase [ubiquinone]"/>
    <property type="match status" value="1"/>
</dbReference>
<comment type="subunit">
    <text evidence="3">Homotetramer.</text>
</comment>
<dbReference type="Gene3D" id="3.40.50.970">
    <property type="match status" value="2"/>
</dbReference>
<comment type="cofactor">
    <cofactor evidence="3">
        <name>thiamine diphosphate</name>
        <dbReference type="ChEBI" id="CHEBI:58937"/>
    </cofactor>
    <text evidence="3">Binds 1 thiamine pyrophosphate per subunit.</text>
</comment>
<dbReference type="InterPro" id="IPR029061">
    <property type="entry name" value="THDP-binding"/>
</dbReference>
<keyword evidence="3" id="KW-0460">Magnesium</keyword>
<keyword evidence="3" id="KW-0560">Oxidoreductase</keyword>
<dbReference type="SUPFAM" id="SSF52518">
    <property type="entry name" value="Thiamin diphosphate-binding fold (THDP-binding)"/>
    <property type="match status" value="2"/>
</dbReference>
<feature type="binding site" evidence="3">
    <location>
        <begin position="462"/>
        <end position="468"/>
    </location>
    <ligand>
        <name>thiamine diphosphate</name>
        <dbReference type="ChEBI" id="CHEBI:58937"/>
    </ligand>
</feature>
<feature type="region of interest" description="FAD-binding domain" evidence="3">
    <location>
        <begin position="183"/>
        <end position="334"/>
    </location>
</feature>
<feature type="region of interest" description="Membrane-binding domain" evidence="3">
    <location>
        <begin position="533"/>
        <end position="574"/>
    </location>
</feature>
<evidence type="ECO:0000313" key="8">
    <source>
        <dbReference type="EMBL" id="ART62997.1"/>
    </source>
</evidence>
<dbReference type="GO" id="GO:0000287">
    <property type="term" value="F:magnesium ion binding"/>
    <property type="evidence" value="ECO:0007669"/>
    <property type="project" value="UniProtKB-UniRule"/>
</dbReference>
<feature type="site" description="Moves into active site upon enzyme activation, plays a role in electron transfer" evidence="3">
    <location>
        <position position="467"/>
    </location>
</feature>
<accession>A0A240UNB0</accession>
<comment type="subcellular location">
    <subcellularLocation>
        <location evidence="3">Cell membrane</location>
        <topology evidence="3">Peripheral membrane protein</topology>
        <orientation evidence="3">Cytoplasmic side</orientation>
    </subcellularLocation>
</comment>
<comment type="function">
    <text evidence="3">A peripheral cell membrane enzyme that catalyzes the oxidative decarboxylation of pyruvate to form acetate and CO(2). It channels electrons from the cytoplasm to the respiratory chain at the cell membrane via ubiquinone.</text>
</comment>
<feature type="domain" description="Thiamine pyrophosphate enzyme TPP-binding" evidence="6">
    <location>
        <begin position="381"/>
        <end position="527"/>
    </location>
</feature>
<comment type="domain">
    <text evidence="3">Has 4 domains; the Pyr domain which binds the pyrimidine moiety of the thiamine pyrophosphate cofactor, the FAD-binding domain, the PP-binding domain which binds the pyrophosphate portion of thiamine pyrophosphate and the C-terminal membrane binding region. The C-terminus is held closely against the rest of the protein and covers the active site; during activation it unfolds from the rest of the protein and forms an amphipathic helix upon membrane binding, exposing the active site.</text>
</comment>
<keyword evidence="3" id="KW-0479">Metal-binding</keyword>
<evidence type="ECO:0000259" key="7">
    <source>
        <dbReference type="Pfam" id="PF02776"/>
    </source>
</evidence>
<dbReference type="PANTHER" id="PTHR42981:SF2">
    <property type="entry name" value="PYRUVATE DEHYDROGENASE [UBIQUINONE]"/>
    <property type="match status" value="1"/>
</dbReference>
<name>A0A240UNB0_9GAMM</name>
<keyword evidence="3" id="KW-0285">Flavoprotein</keyword>
<feature type="binding site" evidence="3">
    <location>
        <begin position="408"/>
        <end position="410"/>
    </location>
    <ligand>
        <name>thiamine diphosphate</name>
        <dbReference type="ChEBI" id="CHEBI:58937"/>
    </ligand>
</feature>
<keyword evidence="3" id="KW-0472">Membrane</keyword>
<keyword evidence="3" id="KW-1003">Cell membrane</keyword>
<dbReference type="CDD" id="cd07039">
    <property type="entry name" value="TPP_PYR_POX"/>
    <property type="match status" value="1"/>
</dbReference>
<dbReference type="PANTHER" id="PTHR42981">
    <property type="entry name" value="PYRUVATE DEHYDROGENASE [UBIQUINONE]"/>
    <property type="match status" value="1"/>
</dbReference>
<proteinExistence type="inferred from homology"/>
<dbReference type="GO" id="GO:0052737">
    <property type="term" value="F:pyruvate dehydrogenase (quinone) activity"/>
    <property type="evidence" value="ECO:0007669"/>
    <property type="project" value="UniProtKB-UniRule"/>
</dbReference>
<dbReference type="InterPro" id="IPR011766">
    <property type="entry name" value="TPP_enzyme_TPP-bd"/>
</dbReference>
<dbReference type="NCBIfam" id="NF006591">
    <property type="entry name" value="PRK09124.1"/>
    <property type="match status" value="1"/>
</dbReference>
<dbReference type="AlphaFoldDB" id="A0A240UNB0"/>
<reference evidence="8 9" key="1">
    <citation type="submission" date="2017-05" db="EMBL/GenBank/DDBJ databases">
        <authorList>
            <person name="Song R."/>
            <person name="Chenine A.L."/>
            <person name="Ruprecht R.M."/>
        </authorList>
    </citation>
    <scope>NUCLEOTIDE SEQUENCE [LARGE SCALE GENOMIC DNA]</scope>
    <source>
        <strain evidence="8">SW32</strain>
    </source>
</reference>
<dbReference type="EMBL" id="CP021358">
    <property type="protein sequence ID" value="ART62997.1"/>
    <property type="molecule type" value="Genomic_DNA"/>
</dbReference>
<dbReference type="InterPro" id="IPR012000">
    <property type="entry name" value="Thiamin_PyroP_enz_cen_dom"/>
</dbReference>
<keyword evidence="3" id="KW-0547">Nucleotide-binding</keyword>
<dbReference type="KEGG" id="kma:B9H00_07960"/>
<dbReference type="GO" id="GO:0030976">
    <property type="term" value="F:thiamine pyrophosphate binding"/>
    <property type="evidence" value="ECO:0007669"/>
    <property type="project" value="UniProtKB-UniRule"/>
</dbReference>
<dbReference type="Pfam" id="PF02775">
    <property type="entry name" value="TPP_enzyme_C"/>
    <property type="match status" value="1"/>
</dbReference>
<comment type="catalytic activity">
    <reaction evidence="3">
        <text>a ubiquinone + pyruvate + H2O = a ubiquinol + acetate + CO2</text>
        <dbReference type="Rhea" id="RHEA:27405"/>
        <dbReference type="Rhea" id="RHEA-COMP:9565"/>
        <dbReference type="Rhea" id="RHEA-COMP:9566"/>
        <dbReference type="ChEBI" id="CHEBI:15361"/>
        <dbReference type="ChEBI" id="CHEBI:15377"/>
        <dbReference type="ChEBI" id="CHEBI:16389"/>
        <dbReference type="ChEBI" id="CHEBI:16526"/>
        <dbReference type="ChEBI" id="CHEBI:17976"/>
        <dbReference type="ChEBI" id="CHEBI:30089"/>
        <dbReference type="EC" id="1.2.5.1"/>
    </reaction>
</comment>
<dbReference type="Pfam" id="PF02776">
    <property type="entry name" value="TPP_enzyme_N"/>
    <property type="match status" value="1"/>
</dbReference>
<evidence type="ECO:0000259" key="5">
    <source>
        <dbReference type="Pfam" id="PF00205"/>
    </source>
</evidence>
<dbReference type="GO" id="GO:0042867">
    <property type="term" value="P:pyruvate catabolic process"/>
    <property type="evidence" value="ECO:0007669"/>
    <property type="project" value="UniProtKB-UniRule"/>
</dbReference>
<feature type="domain" description="Thiamine pyrophosphate enzyme N-terminal TPP-binding" evidence="7">
    <location>
        <begin position="6"/>
        <end position="116"/>
    </location>
</feature>
<feature type="binding site" evidence="3">
    <location>
        <begin position="251"/>
        <end position="254"/>
    </location>
    <ligand>
        <name>FAD</name>
        <dbReference type="ChEBI" id="CHEBI:57692"/>
    </ligand>
</feature>
<dbReference type="RefSeq" id="WP_086900210.1">
    <property type="nucleotide sequence ID" value="NZ_CP021358.1"/>
</dbReference>
<dbReference type="InterPro" id="IPR047211">
    <property type="entry name" value="POXB-like"/>
</dbReference>
<dbReference type="InterPro" id="IPR029035">
    <property type="entry name" value="DHS-like_NAD/FAD-binding_dom"/>
</dbReference>
<dbReference type="Proteomes" id="UP000194457">
    <property type="component" value="Chromosome"/>
</dbReference>
<evidence type="ECO:0000259" key="6">
    <source>
        <dbReference type="Pfam" id="PF02775"/>
    </source>
</evidence>
<evidence type="ECO:0000256" key="1">
    <source>
        <dbReference type="ARBA" id="ARBA00007812"/>
    </source>
</evidence>
<feature type="binding site" evidence="3">
    <location>
        <begin position="274"/>
        <end position="278"/>
    </location>
    <ligand>
        <name>FAD</name>
        <dbReference type="ChEBI" id="CHEBI:57692"/>
    </ligand>
</feature>
<comment type="cofactor">
    <cofactor evidence="3">
        <name>FAD</name>
        <dbReference type="ChEBI" id="CHEBI:57692"/>
    </cofactor>
    <text evidence="3">Binds 1 FAD per subunit.</text>
</comment>
<keyword evidence="3" id="KW-0274">FAD</keyword>
<comment type="cofactor">
    <cofactor evidence="3">
        <name>Mg(2+)</name>
        <dbReference type="ChEBI" id="CHEBI:18420"/>
    </cofactor>
    <text evidence="3">Binds 1 Mg(2+) ion per subunit.</text>
</comment>
<dbReference type="SUPFAM" id="SSF52467">
    <property type="entry name" value="DHS-like NAD/FAD-binding domain"/>
    <property type="match status" value="1"/>
</dbReference>
<dbReference type="Gene3D" id="3.40.50.1220">
    <property type="entry name" value="TPP-binding domain"/>
    <property type="match status" value="1"/>
</dbReference>
<dbReference type="OrthoDB" id="9785953at2"/>
<feature type="binding site" evidence="3">
    <location>
        <position position="462"/>
    </location>
    <ligand>
        <name>Mg(2+)</name>
        <dbReference type="ChEBI" id="CHEBI:18420"/>
    </ligand>
</feature>
<keyword evidence="2 3" id="KW-0786">Thiamine pyrophosphate</keyword>
<keyword evidence="9" id="KW-1185">Reference proteome</keyword>
<dbReference type="GO" id="GO:0048039">
    <property type="term" value="F:ubiquinone binding"/>
    <property type="evidence" value="ECO:0007669"/>
    <property type="project" value="UniProtKB-UniRule"/>
</dbReference>
<evidence type="ECO:0000313" key="9">
    <source>
        <dbReference type="Proteomes" id="UP000194457"/>
    </source>
</evidence>
<dbReference type="CDD" id="cd02014">
    <property type="entry name" value="TPP_POX"/>
    <property type="match status" value="1"/>
</dbReference>
<dbReference type="Pfam" id="PF00205">
    <property type="entry name" value="TPP_enzyme_M"/>
    <property type="match status" value="1"/>
</dbReference>
<evidence type="ECO:0000256" key="4">
    <source>
        <dbReference type="RuleBase" id="RU362132"/>
    </source>
</evidence>
<dbReference type="PROSITE" id="PS00187">
    <property type="entry name" value="TPP_ENZYMES"/>
    <property type="match status" value="1"/>
</dbReference>
<dbReference type="GO" id="GO:0005886">
    <property type="term" value="C:plasma membrane"/>
    <property type="evidence" value="ECO:0007669"/>
    <property type="project" value="UniProtKB-SubCell"/>
</dbReference>
<dbReference type="GO" id="GO:0050660">
    <property type="term" value="F:flavin adenine dinucleotide binding"/>
    <property type="evidence" value="ECO:0007669"/>
    <property type="project" value="UniProtKB-UniRule"/>
</dbReference>
<keyword evidence="3" id="KW-0830">Ubiquinone</keyword>
<dbReference type="InterPro" id="IPR012001">
    <property type="entry name" value="Thiamin_PyroP_enz_TPP-bd_dom"/>
</dbReference>
<keyword evidence="3 8" id="KW-0670">Pyruvate</keyword>
<feature type="binding site" evidence="3">
    <location>
        <begin position="435"/>
        <end position="437"/>
    </location>
    <ligand>
        <name>thiamine diphosphate</name>
        <dbReference type="ChEBI" id="CHEBI:58937"/>
    </ligand>
</feature>
<dbReference type="GO" id="GO:0008289">
    <property type="term" value="F:lipid binding"/>
    <property type="evidence" value="ECO:0007669"/>
    <property type="project" value="UniProtKB-UniRule"/>
</dbReference>
<gene>
    <name evidence="3" type="primary">poxB</name>
    <name evidence="8" type="ORF">B9H00_07960</name>
</gene>
<protein>
    <recommendedName>
        <fullName evidence="3">Pyruvate dehydrogenase [ubiquinone]</fullName>
        <ecNumber evidence="3">1.2.5.1</ecNumber>
    </recommendedName>
    <alternativeName>
        <fullName evidence="3">Pyruvate oxidase</fullName>
        <shortName evidence="3">POX</shortName>
    </alternativeName>
    <alternativeName>
        <fullName evidence="3">Pyruvate:ubiquinone-8 oxidoreductase</fullName>
    </alternativeName>
</protein>
<feature type="binding site" evidence="3">
    <location>
        <position position="51"/>
    </location>
    <ligand>
        <name>thiamine diphosphate</name>
        <dbReference type="ChEBI" id="CHEBI:58937"/>
    </ligand>
</feature>
<feature type="domain" description="Thiamine pyrophosphate enzyme central" evidence="5">
    <location>
        <begin position="191"/>
        <end position="319"/>
    </location>
</feature>
<feature type="binding site" evidence="3">
    <location>
        <position position="292"/>
    </location>
    <ligand>
        <name>FAD</name>
        <dbReference type="ChEBI" id="CHEBI:57692"/>
    </ligand>
</feature>
<feature type="binding site" evidence="3">
    <location>
        <position position="435"/>
    </location>
    <ligand>
        <name>Mg(2+)</name>
        <dbReference type="ChEBI" id="CHEBI:18420"/>
    </ligand>
</feature>
<dbReference type="InterPro" id="IPR047212">
    <property type="entry name" value="TPP_POXB-like"/>
</dbReference>
<comment type="similarity">
    <text evidence="1 3 4">Belongs to the TPP enzyme family.</text>
</comment>
<dbReference type="InterPro" id="IPR044261">
    <property type="entry name" value="Pyruvate_dehydrogenase"/>
</dbReference>
<sequence>MADYSVADMLVRTLARAGVQNIWGLPGDSLNGVTESLRRQDTITWRGVRHEEVAALAASGEAEARNGLTVCAGSCGPGNTHLINGLFEAKRAHTPMLAIAAQIPSTEVGLGYFQETHPEQLFKECSDYCELITNASHAQRVIETAMRTAILEKSVAVIVISGDVALSPAVEQKMQWSTPVAPVTVPPEPELEELAALLNDSKQVAMLCGAGCAGAHDEVMALAERLKAPIVHALRGKSWLEYDNPYDVGMTGLIGFSSGYHALKECDFLIMLGTSFPYRDFFPEHGRIVQIDLRPGHLGRRSTLLKGLVGDVKASLEALLPRLEEKTDRAFLDKAQKHYQKAREDLDELAGPAAEGAPLHPQYLTARVSALADDDAWFTADVGTPTVWAARYLKMNGKRRLTGSFMHGSMATAMPQAMGAQVAMPGRQVISLSGDGGINMLMGDLMTLAEEKLPVKVIVYNNTTLGFVAMEMKAAGYVDEVTNLPVTDYARLAEALGIKGLTVSSSEQLDGVLEEAFAHDGPVIVDVKVAKQELSMPPTIEAAQAKGFSLYMLRAVMSGRGDEVLDLANTNWLSRLKPGK</sequence>
<evidence type="ECO:0000256" key="3">
    <source>
        <dbReference type="HAMAP-Rule" id="MF_00850"/>
    </source>
</evidence>
<dbReference type="HAMAP" id="MF_00850">
    <property type="entry name" value="POX"/>
    <property type="match status" value="1"/>
</dbReference>
<dbReference type="InterPro" id="IPR047210">
    <property type="entry name" value="TPP_PYR_POXB-like"/>
</dbReference>
<dbReference type="EC" id="1.2.5.1" evidence="3"/>
<comment type="activity regulation">
    <text evidence="3">The C-terminus inhibits activity; it has to move for the enzyme to be active. Activated by lipid-binding, which occurs via the C-terminus.</text>
</comment>
<comment type="caution">
    <text evidence="3">Lacks conserved residue(s) required for the propagation of feature annotation.</text>
</comment>
<keyword evidence="3" id="KW-0446">Lipid-binding</keyword>
<organism evidence="8 9">
    <name type="scientific">Kushneria marisflavi</name>
    <dbReference type="NCBI Taxonomy" id="157779"/>
    <lineage>
        <taxon>Bacteria</taxon>
        <taxon>Pseudomonadati</taxon>
        <taxon>Pseudomonadota</taxon>
        <taxon>Gammaproteobacteria</taxon>
        <taxon>Oceanospirillales</taxon>
        <taxon>Halomonadaceae</taxon>
        <taxon>Kushneria</taxon>
    </lineage>
</organism>
<evidence type="ECO:0000256" key="2">
    <source>
        <dbReference type="ARBA" id="ARBA00023052"/>
    </source>
</evidence>